<keyword evidence="2" id="KW-1185">Reference proteome</keyword>
<dbReference type="PANTHER" id="PTHR11012:SF59">
    <property type="entry name" value="CHK KINASE-LIKE DOMAIN-CONTAINING PROTEIN-RELATED"/>
    <property type="match status" value="1"/>
</dbReference>
<name>A0A6J0C9N2_NEOLC</name>
<dbReference type="GeneID" id="107227472"/>
<dbReference type="Proteomes" id="UP000829291">
    <property type="component" value="Chromosome 5"/>
</dbReference>
<dbReference type="OrthoDB" id="6334212at2759"/>
<accession>A0A6J0C9N2</accession>
<proteinExistence type="predicted"/>
<dbReference type="PANTHER" id="PTHR11012">
    <property type="entry name" value="PROTEIN KINASE-LIKE DOMAIN-CONTAINING"/>
    <property type="match status" value="1"/>
</dbReference>
<organism evidence="3">
    <name type="scientific">Neodiprion lecontei</name>
    <name type="common">Redheaded pine sawfly</name>
    <dbReference type="NCBI Taxonomy" id="441921"/>
    <lineage>
        <taxon>Eukaryota</taxon>
        <taxon>Metazoa</taxon>
        <taxon>Ecdysozoa</taxon>
        <taxon>Arthropoda</taxon>
        <taxon>Hexapoda</taxon>
        <taxon>Insecta</taxon>
        <taxon>Pterygota</taxon>
        <taxon>Neoptera</taxon>
        <taxon>Endopterygota</taxon>
        <taxon>Hymenoptera</taxon>
        <taxon>Tenthredinoidea</taxon>
        <taxon>Diprionidae</taxon>
        <taxon>Diprioninae</taxon>
        <taxon>Neodiprion</taxon>
    </lineage>
</organism>
<dbReference type="Gene3D" id="3.90.1200.10">
    <property type="match status" value="1"/>
</dbReference>
<sequence length="424" mass="48081">MELLVKNEENVAVDWSNVLISTEPELLNLENVKNIVYQDEGPEAKLIGYSIQPYSDEKLGFLASHKQLKVTILKPNSSIEETKLYFVKAVPNEVPTQAEYVSETKIFIKEVLFFNYIVPELDKFYPGERWGPKCYLAHNEVIVLEELQSRGFSMREKLFDEESINAALSALARMHAASLGAEARLGKPLIEIFPEAFQETGIQEYGKQLMWFKAGVKVAVAVAEQLGLDASQIPEACQEVFEANKPSRSLQNVVSHSDPWSNNFMFNKDKPPLCYVVDFQLVRYSPPGYDIAMLLYLTASQKLREVRGEAMVSHYYSTLCETLAMYDPPIEPPSFSDIVKGMEEQKLGALVTAMIYLPTVLLDGALGATVMNNPVTYAKYVYNDRRDVVLSNMKRDTMYDSRIKEVVTELHEFSKRLHNLPMPC</sequence>
<dbReference type="InterPro" id="IPR015897">
    <property type="entry name" value="CHK_kinase-like"/>
</dbReference>
<dbReference type="InterPro" id="IPR011009">
    <property type="entry name" value="Kinase-like_dom_sf"/>
</dbReference>
<reference evidence="3" key="1">
    <citation type="submission" date="2025-08" db="UniProtKB">
        <authorList>
            <consortium name="RefSeq"/>
        </authorList>
    </citation>
    <scope>IDENTIFICATION</scope>
    <source>
        <tissue evidence="3">Thorax and Abdomen</tissue>
    </source>
</reference>
<evidence type="ECO:0000313" key="3">
    <source>
        <dbReference type="RefSeq" id="XP_015524106.1"/>
    </source>
</evidence>
<dbReference type="Pfam" id="PF02958">
    <property type="entry name" value="EcKL"/>
    <property type="match status" value="1"/>
</dbReference>
<gene>
    <name evidence="3" type="primary">LOC107227472</name>
</gene>
<dbReference type="KEGG" id="nlo:107227472"/>
<evidence type="ECO:0000259" key="1">
    <source>
        <dbReference type="SMART" id="SM00587"/>
    </source>
</evidence>
<dbReference type="InterPro" id="IPR004119">
    <property type="entry name" value="EcKL"/>
</dbReference>
<protein>
    <submittedName>
        <fullName evidence="3">Uncharacterized protein LOC107227472 isoform X1</fullName>
    </submittedName>
</protein>
<dbReference type="RefSeq" id="XP_015524106.1">
    <property type="nucleotide sequence ID" value="XM_015668620.2"/>
</dbReference>
<dbReference type="AlphaFoldDB" id="A0A6J0C9N2"/>
<evidence type="ECO:0000313" key="2">
    <source>
        <dbReference type="Proteomes" id="UP000829291"/>
    </source>
</evidence>
<dbReference type="InParanoid" id="A0A6J0C9N2"/>
<feature type="domain" description="CHK kinase-like" evidence="1">
    <location>
        <begin position="142"/>
        <end position="325"/>
    </location>
</feature>
<dbReference type="SUPFAM" id="SSF56112">
    <property type="entry name" value="Protein kinase-like (PK-like)"/>
    <property type="match status" value="1"/>
</dbReference>
<dbReference type="SMART" id="SM00587">
    <property type="entry name" value="CHK"/>
    <property type="match status" value="1"/>
</dbReference>